<evidence type="ECO:0000313" key="1">
    <source>
        <dbReference type="EMBL" id="CAK9005137.1"/>
    </source>
</evidence>
<reference evidence="1 2" key="1">
    <citation type="submission" date="2024-02" db="EMBL/GenBank/DDBJ databases">
        <authorList>
            <person name="Chen Y."/>
            <person name="Shah S."/>
            <person name="Dougan E. K."/>
            <person name="Thang M."/>
            <person name="Chan C."/>
        </authorList>
    </citation>
    <scope>NUCLEOTIDE SEQUENCE [LARGE SCALE GENOMIC DNA]</scope>
</reference>
<dbReference type="EMBL" id="CAXAMN010003558">
    <property type="protein sequence ID" value="CAK9005137.1"/>
    <property type="molecule type" value="Genomic_DNA"/>
</dbReference>
<gene>
    <name evidence="1" type="ORF">CCMP2556_LOCUS7952</name>
</gene>
<sequence length="198" mass="22451">MDSPELRPTIRFGSVLLDIFRPTRARCNGLWSKFLTRDARLAQCLEVHASMPRTSLQVLDEQMAMETLRRIRPKSQVSTGTTSTNTSERLWSALPCQVVDGADAVDLSEEQVGFQSSYKCTRTPSWVPRGIPVPLPPNRIMHERHVLKLGNYLKDLDHQPASLSEQVEEKRDEHAMRLELQASENDDSYDPLCSSMLS</sequence>
<evidence type="ECO:0000313" key="2">
    <source>
        <dbReference type="Proteomes" id="UP001642484"/>
    </source>
</evidence>
<comment type="caution">
    <text evidence="1">The sequence shown here is derived from an EMBL/GenBank/DDBJ whole genome shotgun (WGS) entry which is preliminary data.</text>
</comment>
<organism evidence="1 2">
    <name type="scientific">Durusdinium trenchii</name>
    <dbReference type="NCBI Taxonomy" id="1381693"/>
    <lineage>
        <taxon>Eukaryota</taxon>
        <taxon>Sar</taxon>
        <taxon>Alveolata</taxon>
        <taxon>Dinophyceae</taxon>
        <taxon>Suessiales</taxon>
        <taxon>Symbiodiniaceae</taxon>
        <taxon>Durusdinium</taxon>
    </lineage>
</organism>
<proteinExistence type="predicted"/>
<dbReference type="Proteomes" id="UP001642484">
    <property type="component" value="Unassembled WGS sequence"/>
</dbReference>
<keyword evidence="2" id="KW-1185">Reference proteome</keyword>
<accession>A0ABP0ISI9</accession>
<protein>
    <submittedName>
        <fullName evidence="1">Uncharacterized protein</fullName>
    </submittedName>
</protein>
<name>A0ABP0ISI9_9DINO</name>